<evidence type="ECO:0000313" key="2">
    <source>
        <dbReference type="WBParaSite" id="GPUH_0000997601-mRNA-1"/>
    </source>
</evidence>
<feature type="region of interest" description="Disordered" evidence="1">
    <location>
        <begin position="44"/>
        <end position="83"/>
    </location>
</feature>
<protein>
    <submittedName>
        <fullName evidence="2">AXIN2</fullName>
    </submittedName>
</protein>
<reference evidence="2" key="1">
    <citation type="submission" date="2016-06" db="UniProtKB">
        <authorList>
            <consortium name="WormBaseParasite"/>
        </authorList>
    </citation>
    <scope>IDENTIFICATION</scope>
</reference>
<accession>A0A183DMM4</accession>
<evidence type="ECO:0000256" key="1">
    <source>
        <dbReference type="SAM" id="MobiDB-lite"/>
    </source>
</evidence>
<sequence>LRVIDVEEEINRAKMESSREMEERIARMLPPDLREQFLAQSCYRKTASTTSGHSECDDRASAAGSTSTNDDFMQVTPGESKSF</sequence>
<name>A0A183DMM4_9BILA</name>
<proteinExistence type="predicted"/>
<organism evidence="2">
    <name type="scientific">Gongylonema pulchrum</name>
    <dbReference type="NCBI Taxonomy" id="637853"/>
    <lineage>
        <taxon>Eukaryota</taxon>
        <taxon>Metazoa</taxon>
        <taxon>Ecdysozoa</taxon>
        <taxon>Nematoda</taxon>
        <taxon>Chromadorea</taxon>
        <taxon>Rhabditida</taxon>
        <taxon>Spirurina</taxon>
        <taxon>Spiruromorpha</taxon>
        <taxon>Spiruroidea</taxon>
        <taxon>Gongylonematidae</taxon>
        <taxon>Gongylonema</taxon>
    </lineage>
</organism>
<dbReference type="WBParaSite" id="GPUH_0000997601-mRNA-1">
    <property type="protein sequence ID" value="GPUH_0000997601-mRNA-1"/>
    <property type="gene ID" value="GPUH_0000997601"/>
</dbReference>
<dbReference type="AlphaFoldDB" id="A0A183DMM4"/>
<feature type="compositionally biased region" description="Polar residues" evidence="1">
    <location>
        <begin position="63"/>
        <end position="83"/>
    </location>
</feature>